<gene>
    <name evidence="1" type="ORF">UW68_C0047G0016</name>
</gene>
<accession>A0A0G1JLB0</accession>
<dbReference type="Proteomes" id="UP000034835">
    <property type="component" value="Unassembled WGS sequence"/>
</dbReference>
<dbReference type="EMBL" id="LCJG01000047">
    <property type="protein sequence ID" value="KKT72140.1"/>
    <property type="molecule type" value="Genomic_DNA"/>
</dbReference>
<comment type="caution">
    <text evidence="1">The sequence shown here is derived from an EMBL/GenBank/DDBJ whole genome shotgun (WGS) entry which is preliminary data.</text>
</comment>
<evidence type="ECO:0000313" key="1">
    <source>
        <dbReference type="EMBL" id="KKT72140.1"/>
    </source>
</evidence>
<protein>
    <submittedName>
        <fullName evidence="1">Uncharacterized protein</fullName>
    </submittedName>
</protein>
<proteinExistence type="predicted"/>
<name>A0A0G1JLB0_9BACT</name>
<reference evidence="1 2" key="1">
    <citation type="journal article" date="2015" name="Nature">
        <title>rRNA introns, odd ribosomes, and small enigmatic genomes across a large radiation of phyla.</title>
        <authorList>
            <person name="Brown C.T."/>
            <person name="Hug L.A."/>
            <person name="Thomas B.C."/>
            <person name="Sharon I."/>
            <person name="Castelle C.J."/>
            <person name="Singh A."/>
            <person name="Wilkins M.J."/>
            <person name="Williams K.H."/>
            <person name="Banfield J.F."/>
        </authorList>
    </citation>
    <scope>NUCLEOTIDE SEQUENCE [LARGE SCALE GENOMIC DNA]</scope>
</reference>
<organism evidence="1 2">
    <name type="scientific">Candidatus Collierbacteria bacterium GW2011_GWB1_44_6</name>
    <dbReference type="NCBI Taxonomy" id="1618384"/>
    <lineage>
        <taxon>Bacteria</taxon>
        <taxon>Candidatus Collieribacteriota</taxon>
    </lineage>
</organism>
<sequence length="212" mass="24630">MGQKEQGTDRPVSAHDLLYCRESPNYKDFGLTRETYLLIVRDPKKNREAVLDILREYKDNFAYEDRLDSVIGPYTEHYSVEPYISCWFSREKLEEMVKLSSSLVEGDITSENVHAASTLMASYYDYLRKNFEIEVGIIIDTKENTKKYRLKITRLSVETSEPETLEEIEILSEGYGDMGQCHLDAQGRLGELTEKIRKCLRADHFLRSLSFS</sequence>
<dbReference type="AlphaFoldDB" id="A0A0G1JLB0"/>
<evidence type="ECO:0000313" key="2">
    <source>
        <dbReference type="Proteomes" id="UP000034835"/>
    </source>
</evidence>